<accession>A0AAN8RME4</accession>
<feature type="compositionally biased region" description="Basic and acidic residues" evidence="1">
    <location>
        <begin position="75"/>
        <end position="87"/>
    </location>
</feature>
<gene>
    <name evidence="2" type="ORF">TWF718_009311</name>
</gene>
<organism evidence="2 3">
    <name type="scientific">Orbilia javanica</name>
    <dbReference type="NCBI Taxonomy" id="47235"/>
    <lineage>
        <taxon>Eukaryota</taxon>
        <taxon>Fungi</taxon>
        <taxon>Dikarya</taxon>
        <taxon>Ascomycota</taxon>
        <taxon>Pezizomycotina</taxon>
        <taxon>Orbiliomycetes</taxon>
        <taxon>Orbiliales</taxon>
        <taxon>Orbiliaceae</taxon>
        <taxon>Orbilia</taxon>
    </lineage>
</organism>
<feature type="region of interest" description="Disordered" evidence="1">
    <location>
        <begin position="69"/>
        <end position="100"/>
    </location>
</feature>
<proteinExistence type="predicted"/>
<dbReference type="EMBL" id="JAVHNR010000006">
    <property type="protein sequence ID" value="KAK6339923.1"/>
    <property type="molecule type" value="Genomic_DNA"/>
</dbReference>
<dbReference type="AlphaFoldDB" id="A0AAN8RME4"/>
<name>A0AAN8RME4_9PEZI</name>
<evidence type="ECO:0000256" key="1">
    <source>
        <dbReference type="SAM" id="MobiDB-lite"/>
    </source>
</evidence>
<keyword evidence="3" id="KW-1185">Reference proteome</keyword>
<comment type="caution">
    <text evidence="2">The sequence shown here is derived from an EMBL/GenBank/DDBJ whole genome shotgun (WGS) entry which is preliminary data.</text>
</comment>
<protein>
    <submittedName>
        <fullName evidence="2">Uncharacterized protein</fullName>
    </submittedName>
</protein>
<evidence type="ECO:0000313" key="2">
    <source>
        <dbReference type="EMBL" id="KAK6339923.1"/>
    </source>
</evidence>
<sequence>MCMYPSEASNVQDLDFGHAEGAESLNISEDDDTTVTQVEESSTVASASTAATSIHTWDDPSFEEYCYRDDEDGDGKEHCKQAHKTIDQHSPSPSIEPLRPRQVRVLRRAIGSSNLKSQPTYQFAAAEPMDPYKEGLQWSVKRNRRLW</sequence>
<dbReference type="Proteomes" id="UP001313282">
    <property type="component" value="Unassembled WGS sequence"/>
</dbReference>
<reference evidence="2 3" key="1">
    <citation type="submission" date="2019-10" db="EMBL/GenBank/DDBJ databases">
        <authorList>
            <person name="Palmer J.M."/>
        </authorList>
    </citation>
    <scope>NUCLEOTIDE SEQUENCE [LARGE SCALE GENOMIC DNA]</scope>
    <source>
        <strain evidence="2 3">TWF718</strain>
    </source>
</reference>
<evidence type="ECO:0000313" key="3">
    <source>
        <dbReference type="Proteomes" id="UP001313282"/>
    </source>
</evidence>